<gene>
    <name evidence="2" type="ORF">RNB18_51730</name>
</gene>
<proteinExistence type="predicted"/>
<dbReference type="Pfam" id="PF17103">
    <property type="entry name" value="Stealth_CR4"/>
    <property type="match status" value="1"/>
</dbReference>
<comment type="caution">
    <text evidence="2">The sequence shown here is derived from an EMBL/GenBank/DDBJ whole genome shotgun (WGS) entry which is preliminary data.</text>
</comment>
<evidence type="ECO:0000259" key="1">
    <source>
        <dbReference type="Pfam" id="PF17103"/>
    </source>
</evidence>
<dbReference type="RefSeq" id="WP_311721023.1">
    <property type="nucleotide sequence ID" value="NZ_JAVREZ010000252.1"/>
</dbReference>
<sequence>CLNDAFSTPEDIEAQQEILDGFLNGYFPTPSPYER</sequence>
<reference evidence="3" key="1">
    <citation type="submission" date="2023-07" db="EMBL/GenBank/DDBJ databases">
        <title>30 novel species of actinomycetes from the DSMZ collection.</title>
        <authorList>
            <person name="Nouioui I."/>
        </authorList>
    </citation>
    <scope>NUCLEOTIDE SEQUENCE [LARGE SCALE GENOMIC DNA]</scope>
    <source>
        <strain evidence="3">DSM 41640</strain>
    </source>
</reference>
<evidence type="ECO:0000313" key="2">
    <source>
        <dbReference type="EMBL" id="MDT0488527.1"/>
    </source>
</evidence>
<feature type="non-terminal residue" evidence="2">
    <location>
        <position position="1"/>
    </location>
</feature>
<feature type="domain" description="Stealth protein CR4 conserved region 4" evidence="1">
    <location>
        <begin position="1"/>
        <end position="35"/>
    </location>
</feature>
<keyword evidence="3" id="KW-1185">Reference proteome</keyword>
<accession>A0ABU2VSD4</accession>
<protein>
    <recommendedName>
        <fullName evidence="1">Stealth protein CR4 conserved region 4 domain-containing protein</fullName>
    </recommendedName>
</protein>
<organism evidence="2 3">
    <name type="scientific">Streptomyces doebereineriae</name>
    <dbReference type="NCBI Taxonomy" id="3075528"/>
    <lineage>
        <taxon>Bacteria</taxon>
        <taxon>Bacillati</taxon>
        <taxon>Actinomycetota</taxon>
        <taxon>Actinomycetes</taxon>
        <taxon>Kitasatosporales</taxon>
        <taxon>Streptomycetaceae</taxon>
        <taxon>Streptomyces</taxon>
    </lineage>
</organism>
<name>A0ABU2VSD4_9ACTN</name>
<dbReference type="InterPro" id="IPR031356">
    <property type="entry name" value="Stealth_CR4"/>
</dbReference>
<evidence type="ECO:0000313" key="3">
    <source>
        <dbReference type="Proteomes" id="UP001183824"/>
    </source>
</evidence>
<dbReference type="Proteomes" id="UP001183824">
    <property type="component" value="Unassembled WGS sequence"/>
</dbReference>
<dbReference type="EMBL" id="JAVREZ010000252">
    <property type="protein sequence ID" value="MDT0488527.1"/>
    <property type="molecule type" value="Genomic_DNA"/>
</dbReference>